<dbReference type="SUPFAM" id="SSF52317">
    <property type="entry name" value="Class I glutamine amidotransferase-like"/>
    <property type="match status" value="1"/>
</dbReference>
<dbReference type="Gene3D" id="3.50.30.60">
    <property type="entry name" value="LD-carboxypeptidase A C-terminal domain-like"/>
    <property type="match status" value="1"/>
</dbReference>
<dbReference type="InterPro" id="IPR003507">
    <property type="entry name" value="S66_fam"/>
</dbReference>
<dbReference type="PIRSF" id="PIRSF028757">
    <property type="entry name" value="LD-carboxypeptidase"/>
    <property type="match status" value="1"/>
</dbReference>
<dbReference type="PANTHER" id="PTHR30237:SF5">
    <property type="entry name" value="CARBOXYPEPTIDASE VC_A0337-RELATED"/>
    <property type="match status" value="1"/>
</dbReference>
<dbReference type="Gene3D" id="3.40.50.10740">
    <property type="entry name" value="Class I glutamine amidotransferase-like"/>
    <property type="match status" value="1"/>
</dbReference>
<accession>A0A3D8WXI1</accession>
<evidence type="ECO:0000313" key="5">
    <source>
        <dbReference type="EMBL" id="RDZ11147.1"/>
    </source>
</evidence>
<proteinExistence type="inferred from homology"/>
<dbReference type="InterPro" id="IPR040921">
    <property type="entry name" value="Peptidase_S66C"/>
</dbReference>
<dbReference type="GO" id="GO:0004180">
    <property type="term" value="F:carboxypeptidase activity"/>
    <property type="evidence" value="ECO:0007669"/>
    <property type="project" value="UniProtKB-KW"/>
</dbReference>
<name>A0A3D8WXI1_PRIMG</name>
<dbReference type="RefSeq" id="WP_116077242.1">
    <property type="nucleotide sequence ID" value="NZ_CP187630.1"/>
</dbReference>
<gene>
    <name evidence="5" type="ORF">C3744_22600</name>
</gene>
<organism evidence="5 6">
    <name type="scientific">Priestia megaterium</name>
    <name type="common">Bacillus megaterium</name>
    <dbReference type="NCBI Taxonomy" id="1404"/>
    <lineage>
        <taxon>Bacteria</taxon>
        <taxon>Bacillati</taxon>
        <taxon>Bacillota</taxon>
        <taxon>Bacilli</taxon>
        <taxon>Bacillales</taxon>
        <taxon>Bacillaceae</taxon>
        <taxon>Priestia</taxon>
    </lineage>
</organism>
<evidence type="ECO:0000259" key="3">
    <source>
        <dbReference type="Pfam" id="PF02016"/>
    </source>
</evidence>
<dbReference type="PANTHER" id="PTHR30237">
    <property type="entry name" value="MURAMOYLTETRAPEPTIDE CARBOXYPEPTIDASE"/>
    <property type="match status" value="1"/>
</dbReference>
<feature type="domain" description="LD-carboxypeptidase C-terminal" evidence="4">
    <location>
        <begin position="201"/>
        <end position="323"/>
    </location>
</feature>
<dbReference type="Proteomes" id="UP000256519">
    <property type="component" value="Unassembled WGS sequence"/>
</dbReference>
<evidence type="ECO:0000259" key="4">
    <source>
        <dbReference type="Pfam" id="PF17676"/>
    </source>
</evidence>
<keyword evidence="5" id="KW-0645">Protease</keyword>
<dbReference type="AlphaFoldDB" id="A0A3D8WXI1"/>
<dbReference type="SUPFAM" id="SSF141986">
    <property type="entry name" value="LD-carboxypeptidase A C-terminal domain-like"/>
    <property type="match status" value="1"/>
</dbReference>
<dbReference type="InterPro" id="IPR040449">
    <property type="entry name" value="Peptidase_S66_N"/>
</dbReference>
<comment type="similarity">
    <text evidence="1">Belongs to the peptidase S66 family.</text>
</comment>
<dbReference type="EMBL" id="PQWM01000029">
    <property type="protein sequence ID" value="RDZ11147.1"/>
    <property type="molecule type" value="Genomic_DNA"/>
</dbReference>
<dbReference type="CDD" id="cd07062">
    <property type="entry name" value="Peptidase_S66_mccF_like"/>
    <property type="match status" value="1"/>
</dbReference>
<comment type="caution">
    <text evidence="5">The sequence shown here is derived from an EMBL/GenBank/DDBJ whole genome shotgun (WGS) entry which is preliminary data.</text>
</comment>
<dbReference type="InterPro" id="IPR027461">
    <property type="entry name" value="Carboxypeptidase_A_C_sf"/>
</dbReference>
<dbReference type="InterPro" id="IPR029062">
    <property type="entry name" value="Class_I_gatase-like"/>
</dbReference>
<reference evidence="5 6" key="1">
    <citation type="journal article" date="2018" name="Appl. Environ. Microbiol.">
        <title>Antimicrobial susceptibility testing and tentative epidemiological cut-off values of five Bacillus species relevant for use as animal feed additives or for plant protection.</title>
        <authorList>
            <person name="Agerso Y."/>
            <person name="Stuer-Lauridsen B."/>
            <person name="Bjerre K."/>
            <person name="Jensen M.G."/>
            <person name="Johansen E."/>
            <person name="Bennedsen M."/>
            <person name="Brockmann E."/>
            <person name="Nielsen B."/>
        </authorList>
    </citation>
    <scope>NUCLEOTIDE SEQUENCE [LARGE SCALE GENOMIC DNA]</scope>
    <source>
        <strain evidence="5 6">CHCC20162</strain>
    </source>
</reference>
<feature type="domain" description="LD-carboxypeptidase N-terminal" evidence="3">
    <location>
        <begin position="13"/>
        <end position="130"/>
    </location>
</feature>
<keyword evidence="5" id="KW-0121">Carboxypeptidase</keyword>
<protein>
    <submittedName>
        <fullName evidence="5">LD-carboxypeptidase</fullName>
    </submittedName>
</protein>
<sequence length="337" mass="37730">MITYPFLTSSPTIGITAPSSGVPQALHSMFSLSCERMKEKGFSVIPGETVWTQHKAKSASPKKRANELQAMIEDENIDIIIPPWGGELLIEILEHLDFTKWTAKWVLGYSDTSVLLLAITLNTGIATAHGTNFVDLRGEYWDPTTAMWQQVLTTKQGKSVVQVSSQRYQKEWQHDNPSPCVFHLTEQTAWKHTESSDGHIEGRLLGGCIDVIRHLAGTPFGDVKVFREKHIPSEPVIWYFDNCELTTADLRRSLLQLKLAGWFDNCSGILFGRSSANKPIDSYTAEDVYHDLASDLHIPVVYDIDCGHLPPQLTLINGAYARVNVEKNKGTVVQYFT</sequence>
<keyword evidence="2" id="KW-0378">Hydrolase</keyword>
<evidence type="ECO:0000256" key="2">
    <source>
        <dbReference type="ARBA" id="ARBA00022801"/>
    </source>
</evidence>
<dbReference type="Pfam" id="PF02016">
    <property type="entry name" value="Peptidase_S66"/>
    <property type="match status" value="1"/>
</dbReference>
<evidence type="ECO:0000256" key="1">
    <source>
        <dbReference type="ARBA" id="ARBA00010233"/>
    </source>
</evidence>
<evidence type="ECO:0000313" key="6">
    <source>
        <dbReference type="Proteomes" id="UP000256519"/>
    </source>
</evidence>
<dbReference type="Pfam" id="PF17676">
    <property type="entry name" value="Peptidase_S66C"/>
    <property type="match status" value="1"/>
</dbReference>
<dbReference type="InterPro" id="IPR027478">
    <property type="entry name" value="LdcA_N"/>
</dbReference>